<feature type="domain" description="UVR" evidence="2">
    <location>
        <begin position="138"/>
        <end position="173"/>
    </location>
</feature>
<keyword evidence="1" id="KW-0175">Coiled coil</keyword>
<keyword evidence="4" id="KW-1185">Reference proteome</keyword>
<proteinExistence type="predicted"/>
<dbReference type="Pfam" id="PF02151">
    <property type="entry name" value="UVR"/>
    <property type="match status" value="1"/>
</dbReference>
<dbReference type="InterPro" id="IPR036876">
    <property type="entry name" value="UVR_dom_sf"/>
</dbReference>
<evidence type="ECO:0000313" key="4">
    <source>
        <dbReference type="Proteomes" id="UP001218246"/>
    </source>
</evidence>
<reference evidence="3 4" key="1">
    <citation type="submission" date="2023-04" db="EMBL/GenBank/DDBJ databases">
        <title>Ectobacillus antri isolated from activated sludge.</title>
        <authorList>
            <person name="Yan P."/>
            <person name="Liu X."/>
        </authorList>
    </citation>
    <scope>NUCLEOTIDE SEQUENCE [LARGE SCALE GENOMIC DNA]</scope>
    <source>
        <strain evidence="3 4">C18H</strain>
    </source>
</reference>
<dbReference type="PANTHER" id="PTHR38430:SF1">
    <property type="entry name" value="PROTEIN-ARGININE KINASE ACTIVATOR PROTEIN"/>
    <property type="match status" value="1"/>
</dbReference>
<dbReference type="PROSITE" id="PS50151">
    <property type="entry name" value="UVR"/>
    <property type="match status" value="1"/>
</dbReference>
<dbReference type="Proteomes" id="UP001218246">
    <property type="component" value="Unassembled WGS sequence"/>
</dbReference>
<dbReference type="Gene3D" id="4.10.860.10">
    <property type="entry name" value="UVR domain"/>
    <property type="match status" value="1"/>
</dbReference>
<evidence type="ECO:0000313" key="3">
    <source>
        <dbReference type="EMBL" id="MDG5754913.1"/>
    </source>
</evidence>
<dbReference type="RefSeq" id="WP_124565471.1">
    <property type="nucleotide sequence ID" value="NZ_JARRRY010000014.1"/>
</dbReference>
<comment type="caution">
    <text evidence="3">The sequence shown here is derived from an EMBL/GenBank/DDBJ whole genome shotgun (WGS) entry which is preliminary data.</text>
</comment>
<evidence type="ECO:0000259" key="2">
    <source>
        <dbReference type="PROSITE" id="PS50151"/>
    </source>
</evidence>
<dbReference type="PIRSF" id="PIRSF015034">
    <property type="entry name" value="YacH"/>
    <property type="match status" value="1"/>
</dbReference>
<sequence length="181" mass="21365">MICQECQMRPATLHFTQIMNGEKTEIHVCDECAKQDKYSAFFSGKNSSFSFHNLLAGLLNHEHAIVNHHHKVADDTQQRCHHCHMTYEQFIQVGKFGCSHCYETFREQLQPILRKLHGGNNTHKGKFPERLEGNIRLKKELEQLKQLMTQHIQKEEFEKAAELRDRIREISKQLSEHREEE</sequence>
<evidence type="ECO:0000256" key="1">
    <source>
        <dbReference type="SAM" id="Coils"/>
    </source>
</evidence>
<dbReference type="SUPFAM" id="SSF46600">
    <property type="entry name" value="C-terminal UvrC-binding domain of UvrB"/>
    <property type="match status" value="1"/>
</dbReference>
<accession>A0ABT6H7T0</accession>
<organism evidence="3 4">
    <name type="scientific">Ectobacillus antri</name>
    <dbReference type="NCBI Taxonomy" id="2486280"/>
    <lineage>
        <taxon>Bacteria</taxon>
        <taxon>Bacillati</taxon>
        <taxon>Bacillota</taxon>
        <taxon>Bacilli</taxon>
        <taxon>Bacillales</taxon>
        <taxon>Bacillaceae</taxon>
        <taxon>Ectobacillus</taxon>
    </lineage>
</organism>
<protein>
    <submittedName>
        <fullName evidence="3">UvrB/UvrC motif-containing protein</fullName>
    </submittedName>
</protein>
<dbReference type="EMBL" id="JARULN010000014">
    <property type="protein sequence ID" value="MDG5754913.1"/>
    <property type="molecule type" value="Genomic_DNA"/>
</dbReference>
<dbReference type="PANTHER" id="PTHR38430">
    <property type="entry name" value="PROTEIN-ARGININE KINASE ACTIVATOR PROTEIN"/>
    <property type="match status" value="1"/>
</dbReference>
<name>A0ABT6H7T0_9BACI</name>
<gene>
    <name evidence="3" type="ORF">P6P90_13175</name>
</gene>
<feature type="coiled-coil region" evidence="1">
    <location>
        <begin position="134"/>
        <end position="180"/>
    </location>
</feature>
<dbReference type="InterPro" id="IPR025542">
    <property type="entry name" value="YacH"/>
</dbReference>
<dbReference type="InterPro" id="IPR001943">
    <property type="entry name" value="UVR_dom"/>
</dbReference>